<keyword evidence="3" id="KW-1185">Reference proteome</keyword>
<reference evidence="2 3" key="1">
    <citation type="submission" date="2023-11" db="EMBL/GenBank/DDBJ databases">
        <title>Genome sequence of Microbacterium rhizosphaerae KACC 19337.</title>
        <authorList>
            <person name="Choi H."/>
            <person name="Kim S."/>
            <person name="Kim Y."/>
            <person name="Kwon S.-W."/>
            <person name="Heo J."/>
        </authorList>
    </citation>
    <scope>NUCLEOTIDE SEQUENCE [LARGE SCALE GENOMIC DNA]</scope>
    <source>
        <strain evidence="2 3">KACC 19337</strain>
    </source>
</reference>
<evidence type="ECO:0000256" key="1">
    <source>
        <dbReference type="SAM" id="MobiDB-lite"/>
    </source>
</evidence>
<sequence length="337" mass="34983">MALFSRRPKSSSEQDAGTPDAASTAESEETQETQESASASAEETPQVGISVSSFGGLGAAPTPASASAAAAPQAEADGIPGLTDNILLRDAIAALPEEANGTQVVGVARQLLQGQLFLRVRGDARSLAAEGKELPLAVASIEDTPFVLVFSGGSALQAAVRADGQLDSSAMSQDAGIVLRSVLAGPYGGIILDHASRQSPIVIPRQLIERALEESDDEFTVKTLLAGERTSETPALVAAALPHVPLWLAANRAREEDEWGLAESRNASGERFLEVFSHPLEVLAMGRGDQPMPIRIDQLASGFEGDDGLTGIVVDPAGPWIQLSRADLASAFAAAEE</sequence>
<protein>
    <submittedName>
        <fullName evidence="2">SseB family protein</fullName>
    </submittedName>
</protein>
<dbReference type="Proteomes" id="UP001323798">
    <property type="component" value="Chromosome"/>
</dbReference>
<feature type="region of interest" description="Disordered" evidence="1">
    <location>
        <begin position="1"/>
        <end position="54"/>
    </location>
</feature>
<name>A0ABZ0SML8_9MICO</name>
<feature type="compositionally biased region" description="Low complexity" evidence="1">
    <location>
        <begin position="33"/>
        <end position="44"/>
    </location>
</feature>
<proteinExistence type="predicted"/>
<gene>
    <name evidence="2" type="ORF">SM116_04870</name>
</gene>
<accession>A0ABZ0SML8</accession>
<evidence type="ECO:0000313" key="3">
    <source>
        <dbReference type="Proteomes" id="UP001323798"/>
    </source>
</evidence>
<dbReference type="RefSeq" id="WP_320943330.1">
    <property type="nucleotide sequence ID" value="NZ_BAABEU010000011.1"/>
</dbReference>
<evidence type="ECO:0000313" key="2">
    <source>
        <dbReference type="EMBL" id="WPR90626.1"/>
    </source>
</evidence>
<dbReference type="EMBL" id="CP139368">
    <property type="protein sequence ID" value="WPR90626.1"/>
    <property type="molecule type" value="Genomic_DNA"/>
</dbReference>
<organism evidence="2 3">
    <name type="scientific">Microbacterium rhizosphaerae</name>
    <dbReference type="NCBI Taxonomy" id="1678237"/>
    <lineage>
        <taxon>Bacteria</taxon>
        <taxon>Bacillati</taxon>
        <taxon>Actinomycetota</taxon>
        <taxon>Actinomycetes</taxon>
        <taxon>Micrococcales</taxon>
        <taxon>Microbacteriaceae</taxon>
        <taxon>Microbacterium</taxon>
    </lineage>
</organism>